<keyword evidence="4" id="KW-0233">DNA recombination</keyword>
<dbReference type="InterPro" id="IPR002104">
    <property type="entry name" value="Integrase_catalytic"/>
</dbReference>
<dbReference type="InterPro" id="IPR013762">
    <property type="entry name" value="Integrase-like_cat_sf"/>
</dbReference>
<name>A0ABT0AAH6_9SPHN</name>
<dbReference type="EMBL" id="JALHAT010000005">
    <property type="protein sequence ID" value="MCJ1960184.1"/>
    <property type="molecule type" value="Genomic_DNA"/>
</dbReference>
<keyword evidence="7" id="KW-1185">Reference proteome</keyword>
<evidence type="ECO:0000313" key="6">
    <source>
        <dbReference type="EMBL" id="MCJ1960184.1"/>
    </source>
</evidence>
<evidence type="ECO:0000256" key="1">
    <source>
        <dbReference type="ARBA" id="ARBA00008857"/>
    </source>
</evidence>
<dbReference type="Proteomes" id="UP001162802">
    <property type="component" value="Unassembled WGS sequence"/>
</dbReference>
<comment type="similarity">
    <text evidence="1">Belongs to the 'phage' integrase family.</text>
</comment>
<dbReference type="InterPro" id="IPR010998">
    <property type="entry name" value="Integrase_recombinase_N"/>
</dbReference>
<evidence type="ECO:0000256" key="2">
    <source>
        <dbReference type="ARBA" id="ARBA00022908"/>
    </source>
</evidence>
<dbReference type="InterPro" id="IPR011010">
    <property type="entry name" value="DNA_brk_join_enz"/>
</dbReference>
<evidence type="ECO:0000256" key="4">
    <source>
        <dbReference type="ARBA" id="ARBA00023172"/>
    </source>
</evidence>
<reference evidence="6" key="1">
    <citation type="submission" date="2022-03" db="EMBL/GenBank/DDBJ databases">
        <title>Identification of a novel bacterium isolated from mangrove sediments.</title>
        <authorList>
            <person name="Pan X."/>
        </authorList>
    </citation>
    <scope>NUCLEOTIDE SEQUENCE</scope>
    <source>
        <strain evidence="6">B2637</strain>
    </source>
</reference>
<keyword evidence="2" id="KW-0229">DNA integration</keyword>
<gene>
    <name evidence="6" type="ORF">MTR65_05800</name>
</gene>
<dbReference type="RefSeq" id="WP_243798028.1">
    <property type="nucleotide sequence ID" value="NZ_JALHAT010000005.1"/>
</dbReference>
<dbReference type="PROSITE" id="PS51898">
    <property type="entry name" value="TYR_RECOMBINASE"/>
    <property type="match status" value="1"/>
</dbReference>
<protein>
    <submittedName>
        <fullName evidence="6">Integrase family protein</fullName>
    </submittedName>
</protein>
<sequence>MTTTRSITNTYLKCLRPKSTAYDIPDEKAGPLTIRVRASGAVVFVYRGRVGGRQVKEVFGRWGGAVVHTDAPANHPEDGLPILSLEEARAVSFDMKAKAKVALPRPKPHPHYQVRSTKLTLAMAHEEYCREYVRDRPSAGNESLTRKWVLPAFGDRAVKTLTRRELNAHFEGLREHFRRMDEDGNEYTGAGLNTVLRTFKPLLTWCVRRDYIEHNPATTIEMKAEDRVRNRVLRAHELGWVLMSLASEERMAAPLQLLLRTGCRLSDITKLTWGEVQFEDGVPVKLLKHTTKAKVPHVAYLTEQARRLLPPRPKTASSKDLVFPDALRTRGSSILDRLRGRVQDLAGPLEHVAHWTIHDFRRSLTTNLSEMREEGKLTYADAAEDYVLAHIPTGVTRKHYNHAKHYKDRERMLTVWSDYLDKCLSNVQQRCEQGGHVEMQEVA</sequence>
<accession>A0ABT0AAH6</accession>
<dbReference type="PANTHER" id="PTHR30629">
    <property type="entry name" value="PROPHAGE INTEGRASE"/>
    <property type="match status" value="1"/>
</dbReference>
<dbReference type="SUPFAM" id="SSF56349">
    <property type="entry name" value="DNA breaking-rejoining enzymes"/>
    <property type="match status" value="1"/>
</dbReference>
<dbReference type="PANTHER" id="PTHR30629:SF2">
    <property type="entry name" value="PROPHAGE INTEGRASE INTS-RELATED"/>
    <property type="match status" value="1"/>
</dbReference>
<keyword evidence="3" id="KW-0238">DNA-binding</keyword>
<dbReference type="Gene3D" id="3.30.160.390">
    <property type="entry name" value="Integrase, DNA-binding domain"/>
    <property type="match status" value="1"/>
</dbReference>
<organism evidence="6 7">
    <name type="scientific">Novosphingobium mangrovi</name>
    <name type="common">ex Hu et al. 2023</name>
    <dbReference type="NCBI Taxonomy" id="2930094"/>
    <lineage>
        <taxon>Bacteria</taxon>
        <taxon>Pseudomonadati</taxon>
        <taxon>Pseudomonadota</taxon>
        <taxon>Alphaproteobacteria</taxon>
        <taxon>Sphingomonadales</taxon>
        <taxon>Sphingomonadaceae</taxon>
        <taxon>Novosphingobium</taxon>
    </lineage>
</organism>
<proteinExistence type="inferred from homology"/>
<dbReference type="Gene3D" id="1.10.150.130">
    <property type="match status" value="1"/>
</dbReference>
<dbReference type="InterPro" id="IPR050808">
    <property type="entry name" value="Phage_Integrase"/>
</dbReference>
<dbReference type="Gene3D" id="1.10.443.10">
    <property type="entry name" value="Intergrase catalytic core"/>
    <property type="match status" value="1"/>
</dbReference>
<comment type="caution">
    <text evidence="6">The sequence shown here is derived from an EMBL/GenBank/DDBJ whole genome shotgun (WGS) entry which is preliminary data.</text>
</comment>
<evidence type="ECO:0000259" key="5">
    <source>
        <dbReference type="PROSITE" id="PS51898"/>
    </source>
</evidence>
<evidence type="ECO:0000256" key="3">
    <source>
        <dbReference type="ARBA" id="ARBA00023125"/>
    </source>
</evidence>
<dbReference type="InterPro" id="IPR038488">
    <property type="entry name" value="Integrase_DNA-bd_sf"/>
</dbReference>
<evidence type="ECO:0000313" key="7">
    <source>
        <dbReference type="Proteomes" id="UP001162802"/>
    </source>
</evidence>
<dbReference type="Pfam" id="PF00589">
    <property type="entry name" value="Phage_integrase"/>
    <property type="match status" value="1"/>
</dbReference>
<feature type="domain" description="Tyr recombinase" evidence="5">
    <location>
        <begin position="228"/>
        <end position="417"/>
    </location>
</feature>